<evidence type="ECO:0000313" key="1">
    <source>
        <dbReference type="EMBL" id="JAE38749.1"/>
    </source>
</evidence>
<accession>A0A0A9HSE4</accession>
<reference evidence="1" key="1">
    <citation type="submission" date="2014-09" db="EMBL/GenBank/DDBJ databases">
        <authorList>
            <person name="Magalhaes I.L.F."/>
            <person name="Oliveira U."/>
            <person name="Santos F.R."/>
            <person name="Vidigal T.H.D.A."/>
            <person name="Brescovit A.D."/>
            <person name="Santos A.J."/>
        </authorList>
    </citation>
    <scope>NUCLEOTIDE SEQUENCE</scope>
    <source>
        <tissue evidence="1">Shoot tissue taken approximately 20 cm above the soil surface</tissue>
    </source>
</reference>
<name>A0A0A9HSE4_ARUDO</name>
<reference evidence="1" key="2">
    <citation type="journal article" date="2015" name="Data Brief">
        <title>Shoot transcriptome of the giant reed, Arundo donax.</title>
        <authorList>
            <person name="Barrero R.A."/>
            <person name="Guerrero F.D."/>
            <person name="Moolhuijzen P."/>
            <person name="Goolsby J.A."/>
            <person name="Tidwell J."/>
            <person name="Bellgard S.E."/>
            <person name="Bellgard M.I."/>
        </authorList>
    </citation>
    <scope>NUCLEOTIDE SEQUENCE</scope>
    <source>
        <tissue evidence="1">Shoot tissue taken approximately 20 cm above the soil surface</tissue>
    </source>
</reference>
<dbReference type="AlphaFoldDB" id="A0A0A9HSE4"/>
<proteinExistence type="predicted"/>
<organism evidence="1">
    <name type="scientific">Arundo donax</name>
    <name type="common">Giant reed</name>
    <name type="synonym">Donax arundinaceus</name>
    <dbReference type="NCBI Taxonomy" id="35708"/>
    <lineage>
        <taxon>Eukaryota</taxon>
        <taxon>Viridiplantae</taxon>
        <taxon>Streptophyta</taxon>
        <taxon>Embryophyta</taxon>
        <taxon>Tracheophyta</taxon>
        <taxon>Spermatophyta</taxon>
        <taxon>Magnoliopsida</taxon>
        <taxon>Liliopsida</taxon>
        <taxon>Poales</taxon>
        <taxon>Poaceae</taxon>
        <taxon>PACMAD clade</taxon>
        <taxon>Arundinoideae</taxon>
        <taxon>Arundineae</taxon>
        <taxon>Arundo</taxon>
    </lineage>
</organism>
<sequence length="33" mass="3734">MLTSIITFLYLFFQNDNSGRLLQLSISTTLILG</sequence>
<protein>
    <submittedName>
        <fullName evidence="1">Uncharacterized protein</fullName>
    </submittedName>
</protein>
<dbReference type="EMBL" id="GBRH01159147">
    <property type="protein sequence ID" value="JAE38749.1"/>
    <property type="molecule type" value="Transcribed_RNA"/>
</dbReference>